<dbReference type="AlphaFoldDB" id="A0A0F5MP88"/>
<dbReference type="PANTHER" id="PTHR19211">
    <property type="entry name" value="ATP-BINDING TRANSPORT PROTEIN-RELATED"/>
    <property type="match status" value="1"/>
</dbReference>
<proteinExistence type="predicted"/>
<dbReference type="InterPro" id="IPR017871">
    <property type="entry name" value="ABC_transporter-like_CS"/>
</dbReference>
<feature type="domain" description="ABC transporter" evidence="5">
    <location>
        <begin position="2"/>
        <end position="243"/>
    </location>
</feature>
<dbReference type="Gene3D" id="3.40.50.300">
    <property type="entry name" value="P-loop containing nucleotide triphosphate hydrolases"/>
    <property type="match status" value="2"/>
</dbReference>
<evidence type="ECO:0000256" key="1">
    <source>
        <dbReference type="ARBA" id="ARBA00022737"/>
    </source>
</evidence>
<dbReference type="InterPro" id="IPR050611">
    <property type="entry name" value="ABCF"/>
</dbReference>
<dbReference type="PANTHER" id="PTHR19211:SF14">
    <property type="entry name" value="ATP-BINDING CASSETTE SUB-FAMILY F MEMBER 1"/>
    <property type="match status" value="1"/>
</dbReference>
<evidence type="ECO:0000259" key="5">
    <source>
        <dbReference type="PROSITE" id="PS50893"/>
    </source>
</evidence>
<organism evidence="6 7">
    <name type="scientific">Candidatus Arcanibacter lacustris</name>
    <dbReference type="NCBI Taxonomy" id="1607817"/>
    <lineage>
        <taxon>Bacteria</taxon>
        <taxon>Pseudomonadati</taxon>
        <taxon>Pseudomonadota</taxon>
        <taxon>Alphaproteobacteria</taxon>
        <taxon>Rickettsiales</taxon>
        <taxon>Candidatus Arcanibacter</taxon>
    </lineage>
</organism>
<accession>A0A0F5MP88</accession>
<dbReference type="PROSITE" id="PS50893">
    <property type="entry name" value="ABC_TRANSPORTER_2"/>
    <property type="match status" value="2"/>
</dbReference>
<gene>
    <name evidence="6" type="primary">yheS</name>
    <name evidence="6" type="ORF">SZ25_00263</name>
</gene>
<feature type="domain" description="ABC transporter" evidence="5">
    <location>
        <begin position="310"/>
        <end position="517"/>
    </location>
</feature>
<protein>
    <submittedName>
        <fullName evidence="6">Putative ABC transporter ATP-binding protein YheS</fullName>
    </submittedName>
</protein>
<sequence length="517" mass="57881">MLFLDNISYHVSGRTILEKAQLQLPDGHKAGLIGRNGAGKSTLFNIILNNLEADSGEVQTSKGMRIVTVSQEVPGGDETPVEYLLSSDPERNELFKALENCQDNNEMADIYDRLNDIDAFSAESRASIIIKGLGFTEEQQASSLSSFSGGFRMRVALAAALFRNPDLLLLDEPTNHLDFESIIWLKNYLKNFAGSLLVVSHDREFLNEVVQTIFHLQHGKITTYKGNYDAYENKYKQQLMTDLAFNKKIESQKQHMQKFVDRFAAKASKAKQAQSRMKAISKLSEVSIVANDPTIKLSFPMIESIASPVISYDKVSLGYDDKIILRNLSGSIVNDDRIALLGANGNGKSTFAKFLAKTLEPLAGQYNFLEKLKIGYFTQHQFECLNPENSSIEHIKEHFPTLNENQVRTHLGGFAFKQDKATMKIGLLSGGEKARLVFATITAMKPHILILDEPTNHLDIEMRESLIFAINEFEGAVIIITHDLHLLEHTVDKLWIVEKGNVTNFPGTIEDYIKSCS</sequence>
<dbReference type="PATRIC" id="fig|1607817.3.peg.265"/>
<dbReference type="CDD" id="cd03221">
    <property type="entry name" value="ABCF_EF-3"/>
    <property type="match status" value="2"/>
</dbReference>
<dbReference type="EMBL" id="JYHA01000035">
    <property type="protein sequence ID" value="KKB96648.1"/>
    <property type="molecule type" value="Genomic_DNA"/>
</dbReference>
<dbReference type="FunFam" id="3.40.50.300:FF:000011">
    <property type="entry name" value="Putative ABC transporter ATP-binding component"/>
    <property type="match status" value="1"/>
</dbReference>
<evidence type="ECO:0000256" key="3">
    <source>
        <dbReference type="ARBA" id="ARBA00022840"/>
    </source>
</evidence>
<keyword evidence="7" id="KW-1185">Reference proteome</keyword>
<evidence type="ECO:0000313" key="6">
    <source>
        <dbReference type="EMBL" id="KKB96648.1"/>
    </source>
</evidence>
<evidence type="ECO:0000256" key="4">
    <source>
        <dbReference type="ARBA" id="ARBA00024725"/>
    </source>
</evidence>
<reference evidence="6 7" key="1">
    <citation type="submission" date="2015-02" db="EMBL/GenBank/DDBJ databases">
        <title>Single cell genomics of a rare environmental alphaproteobacterium provides unique insights into Rickettsiaceae evolution.</title>
        <authorList>
            <person name="Martijn J."/>
            <person name="Schulz F."/>
            <person name="Zaremba-Niedzwiedzka K."/>
            <person name="Viklund J."/>
            <person name="Stepanauskas R."/>
            <person name="Andersson S.G.E."/>
            <person name="Horn M."/>
            <person name="Guy L."/>
            <person name="Ettema T.J.G."/>
        </authorList>
    </citation>
    <scope>NUCLEOTIDE SEQUENCE [LARGE SCALE GENOMIC DNA]</scope>
    <source>
        <strain evidence="6 7">SCGC AAA041-L04</strain>
    </source>
</reference>
<dbReference type="InterPro" id="IPR027417">
    <property type="entry name" value="P-loop_NTPase"/>
</dbReference>
<dbReference type="Pfam" id="PF00005">
    <property type="entry name" value="ABC_tran"/>
    <property type="match status" value="2"/>
</dbReference>
<dbReference type="InterPro" id="IPR032781">
    <property type="entry name" value="ABC_tran_Xtn"/>
</dbReference>
<keyword evidence="2" id="KW-0547">Nucleotide-binding</keyword>
<dbReference type="GO" id="GO:0016887">
    <property type="term" value="F:ATP hydrolysis activity"/>
    <property type="evidence" value="ECO:0007669"/>
    <property type="project" value="InterPro"/>
</dbReference>
<evidence type="ECO:0000313" key="7">
    <source>
        <dbReference type="Proteomes" id="UP000033358"/>
    </source>
</evidence>
<keyword evidence="1" id="KW-0677">Repeat</keyword>
<name>A0A0F5MP88_9RICK</name>
<dbReference type="SUPFAM" id="SSF52540">
    <property type="entry name" value="P-loop containing nucleoside triphosphate hydrolases"/>
    <property type="match status" value="2"/>
</dbReference>
<keyword evidence="3 6" id="KW-0067">ATP-binding</keyword>
<dbReference type="GO" id="GO:0005524">
    <property type="term" value="F:ATP binding"/>
    <property type="evidence" value="ECO:0007669"/>
    <property type="project" value="UniProtKB-KW"/>
</dbReference>
<evidence type="ECO:0000256" key="2">
    <source>
        <dbReference type="ARBA" id="ARBA00022741"/>
    </source>
</evidence>
<dbReference type="Proteomes" id="UP000033358">
    <property type="component" value="Unassembled WGS sequence"/>
</dbReference>
<dbReference type="PROSITE" id="PS00211">
    <property type="entry name" value="ABC_TRANSPORTER_1"/>
    <property type="match status" value="1"/>
</dbReference>
<dbReference type="InterPro" id="IPR003593">
    <property type="entry name" value="AAA+_ATPase"/>
</dbReference>
<comment type="function">
    <text evidence="4">Part of an ABC transporter complex. Transmembrane domains (TMD) form a pore in the inner membrane and the ATP-binding domain (NBD) is responsible for energy generation.</text>
</comment>
<comment type="caution">
    <text evidence="6">The sequence shown here is derived from an EMBL/GenBank/DDBJ whole genome shotgun (WGS) entry which is preliminary data.</text>
</comment>
<dbReference type="Pfam" id="PF12848">
    <property type="entry name" value="ABC_tran_Xtn"/>
    <property type="match status" value="1"/>
</dbReference>
<dbReference type="InterPro" id="IPR003439">
    <property type="entry name" value="ABC_transporter-like_ATP-bd"/>
</dbReference>
<dbReference type="SMART" id="SM00382">
    <property type="entry name" value="AAA"/>
    <property type="match status" value="2"/>
</dbReference>